<accession>A0A975NMV3</accession>
<keyword evidence="1" id="KW-1133">Transmembrane helix</keyword>
<proteinExistence type="predicted"/>
<dbReference type="InterPro" id="IPR051311">
    <property type="entry name" value="DedA_domain"/>
</dbReference>
<dbReference type="Pfam" id="PF09335">
    <property type="entry name" value="VTT_dom"/>
    <property type="match status" value="1"/>
</dbReference>
<evidence type="ECO:0000256" key="1">
    <source>
        <dbReference type="SAM" id="Phobius"/>
    </source>
</evidence>
<protein>
    <submittedName>
        <fullName evidence="3">DedA family protein</fullName>
    </submittedName>
</protein>
<evidence type="ECO:0000313" key="3">
    <source>
        <dbReference type="EMBL" id="QWG18098.1"/>
    </source>
</evidence>
<dbReference type="PANTHER" id="PTHR42709:SF2">
    <property type="entry name" value="INNER MEMBRANE PROTEIN YOHD"/>
    <property type="match status" value="1"/>
</dbReference>
<dbReference type="EMBL" id="CP076135">
    <property type="protein sequence ID" value="QWG18098.1"/>
    <property type="molecule type" value="Genomic_DNA"/>
</dbReference>
<gene>
    <name evidence="3" type="ORF">KMZ68_24660</name>
</gene>
<name>A0A975NMV3_9BRAD</name>
<sequence>MTSRRTGVRLLFPTDLASFLELIRQHGDAAYSLMFAWATSHSLLLTLFAGYAAHSGALSLGTLIMVCWFGSFAGDVIRFWIGRRFGTRWLGSFPRVERAVQIAARLADRHYVWMILFHRYPHGIRGVAGIAYGISQLPWSTFLALNFAAAGLWSCAIVSVGYAFGQVSEKVMNDASSGLGFAMLFAFLGVSWIVSRKLERAVEQT</sequence>
<dbReference type="GO" id="GO:0005886">
    <property type="term" value="C:plasma membrane"/>
    <property type="evidence" value="ECO:0007669"/>
    <property type="project" value="TreeGrafter"/>
</dbReference>
<keyword evidence="1" id="KW-0472">Membrane</keyword>
<reference evidence="3" key="1">
    <citation type="submission" date="2021-06" db="EMBL/GenBank/DDBJ databases">
        <title>Bradyrhizobium sp. S2-11-2 Genome sequencing.</title>
        <authorList>
            <person name="Jin L."/>
        </authorList>
    </citation>
    <scope>NUCLEOTIDE SEQUENCE</scope>
    <source>
        <strain evidence="3">S2-11-2</strain>
    </source>
</reference>
<dbReference type="RefSeq" id="WP_215613699.1">
    <property type="nucleotide sequence ID" value="NZ_CP076135.1"/>
</dbReference>
<feature type="transmembrane region" description="Helical" evidence="1">
    <location>
        <begin position="57"/>
        <end position="81"/>
    </location>
</feature>
<dbReference type="Proteomes" id="UP000680805">
    <property type="component" value="Chromosome"/>
</dbReference>
<feature type="transmembrane region" description="Helical" evidence="1">
    <location>
        <begin position="29"/>
        <end position="51"/>
    </location>
</feature>
<feature type="domain" description="VTT" evidence="2">
    <location>
        <begin position="45"/>
        <end position="162"/>
    </location>
</feature>
<keyword evidence="1" id="KW-0812">Transmembrane</keyword>
<dbReference type="InterPro" id="IPR032816">
    <property type="entry name" value="VTT_dom"/>
</dbReference>
<dbReference type="KEGG" id="bsei:KMZ68_24660"/>
<dbReference type="PANTHER" id="PTHR42709">
    <property type="entry name" value="ALKALINE PHOSPHATASE LIKE PROTEIN"/>
    <property type="match status" value="1"/>
</dbReference>
<dbReference type="AlphaFoldDB" id="A0A975NMV3"/>
<evidence type="ECO:0000259" key="2">
    <source>
        <dbReference type="Pfam" id="PF09335"/>
    </source>
</evidence>
<organism evidence="3 4">
    <name type="scientific">Bradyrhizobium sediminis</name>
    <dbReference type="NCBI Taxonomy" id="2840469"/>
    <lineage>
        <taxon>Bacteria</taxon>
        <taxon>Pseudomonadati</taxon>
        <taxon>Pseudomonadota</taxon>
        <taxon>Alphaproteobacteria</taxon>
        <taxon>Hyphomicrobiales</taxon>
        <taxon>Nitrobacteraceae</taxon>
        <taxon>Bradyrhizobium</taxon>
    </lineage>
</organism>
<evidence type="ECO:0000313" key="4">
    <source>
        <dbReference type="Proteomes" id="UP000680805"/>
    </source>
</evidence>
<feature type="transmembrane region" description="Helical" evidence="1">
    <location>
        <begin position="176"/>
        <end position="194"/>
    </location>
</feature>
<feature type="transmembrane region" description="Helical" evidence="1">
    <location>
        <begin position="142"/>
        <end position="164"/>
    </location>
</feature>